<sequence>MVLLLLKLLLCILPLNYSEFYRLSMDMDQVKIWVSYASVLSAFTSELSTYYLSSPEASSIIDPLVGPLGSTLSDDESAPTRARAPTASVSYVALKLLPYWPADPEVGFAKVEAQFSTRGITNQKTKYNYVVSSFSPEIATEVLDLIIKSPDTDQYDAIKVALIQWTAASCQHRLQQLFQGEELGDRKRT</sequence>
<dbReference type="PANTHER" id="PTHR33327:SF3">
    <property type="entry name" value="RNA-DIRECTED DNA POLYMERASE"/>
    <property type="match status" value="1"/>
</dbReference>
<dbReference type="PANTHER" id="PTHR33327">
    <property type="entry name" value="ENDONUCLEASE"/>
    <property type="match status" value="1"/>
</dbReference>
<feature type="signal peptide" evidence="1">
    <location>
        <begin position="1"/>
        <end position="18"/>
    </location>
</feature>
<feature type="chain" id="PRO_5010879101" description="DUF7041 domain-containing protein" evidence="1">
    <location>
        <begin position="19"/>
        <end position="189"/>
    </location>
</feature>
<evidence type="ECO:0000259" key="2">
    <source>
        <dbReference type="Pfam" id="PF23055"/>
    </source>
</evidence>
<organism evidence="3">
    <name type="scientific">Amphimedon queenslandica</name>
    <name type="common">Sponge</name>
    <dbReference type="NCBI Taxonomy" id="400682"/>
    <lineage>
        <taxon>Eukaryota</taxon>
        <taxon>Metazoa</taxon>
        <taxon>Porifera</taxon>
        <taxon>Demospongiae</taxon>
        <taxon>Heteroscleromorpha</taxon>
        <taxon>Haplosclerida</taxon>
        <taxon>Niphatidae</taxon>
        <taxon>Amphimedon</taxon>
    </lineage>
</organism>
<proteinExistence type="predicted"/>
<dbReference type="Pfam" id="PF23055">
    <property type="entry name" value="DUF7041"/>
    <property type="match status" value="1"/>
</dbReference>
<dbReference type="InterPro" id="IPR055469">
    <property type="entry name" value="DUF7041"/>
</dbReference>
<name>A0A1X7UT28_AMPQE</name>
<dbReference type="OrthoDB" id="8739725at2759"/>
<evidence type="ECO:0000313" key="3">
    <source>
        <dbReference type="EnsemblMetazoa" id="Aqu2.1.30938_001"/>
    </source>
</evidence>
<feature type="domain" description="DUF7041" evidence="2">
    <location>
        <begin position="97"/>
        <end position="178"/>
    </location>
</feature>
<evidence type="ECO:0000256" key="1">
    <source>
        <dbReference type="SAM" id="SignalP"/>
    </source>
</evidence>
<dbReference type="InParanoid" id="A0A1X7UT28"/>
<dbReference type="EnsemblMetazoa" id="Aqu2.1.30938_001">
    <property type="protein sequence ID" value="Aqu2.1.30938_001"/>
    <property type="gene ID" value="Aqu2.1.30938"/>
</dbReference>
<keyword evidence="1" id="KW-0732">Signal</keyword>
<protein>
    <recommendedName>
        <fullName evidence="2">DUF7041 domain-containing protein</fullName>
    </recommendedName>
</protein>
<accession>A0A1X7UT28</accession>
<dbReference type="AlphaFoldDB" id="A0A1X7UT28"/>
<reference evidence="3" key="1">
    <citation type="submission" date="2017-05" db="UniProtKB">
        <authorList>
            <consortium name="EnsemblMetazoa"/>
        </authorList>
    </citation>
    <scope>IDENTIFICATION</scope>
</reference>